<sequence length="104" mass="12044">MDSCDQVRIRLRSLPQRNFVIPLPGLPMKLAEDFRDESKDVSVRKAFPWPQRCVDWPASIKFSSATCDVLAHANNIHVFMLNIVLLFNHLTPCPHIRGLLYHYD</sequence>
<dbReference type="Proteomes" id="UP001556367">
    <property type="component" value="Unassembled WGS sequence"/>
</dbReference>
<protein>
    <submittedName>
        <fullName evidence="1">Uncharacterized protein</fullName>
    </submittedName>
</protein>
<comment type="caution">
    <text evidence="1">The sequence shown here is derived from an EMBL/GenBank/DDBJ whole genome shotgun (WGS) entry which is preliminary data.</text>
</comment>
<gene>
    <name evidence="1" type="ORF">HGRIS_001102</name>
</gene>
<proteinExistence type="predicted"/>
<name>A0ABR3JN92_9AGAR</name>
<dbReference type="EMBL" id="JASNQZ010000005">
    <property type="protein sequence ID" value="KAL0957288.1"/>
    <property type="molecule type" value="Genomic_DNA"/>
</dbReference>
<reference evidence="2" key="1">
    <citation type="submission" date="2024-06" db="EMBL/GenBank/DDBJ databases">
        <title>Multi-omics analyses provide insights into the biosynthesis of the anticancer antibiotic pleurotin in Hohenbuehelia grisea.</title>
        <authorList>
            <person name="Weaver J.A."/>
            <person name="Alberti F."/>
        </authorList>
    </citation>
    <scope>NUCLEOTIDE SEQUENCE [LARGE SCALE GENOMIC DNA]</scope>
    <source>
        <strain evidence="2">T-177</strain>
    </source>
</reference>
<evidence type="ECO:0000313" key="1">
    <source>
        <dbReference type="EMBL" id="KAL0957288.1"/>
    </source>
</evidence>
<organism evidence="1 2">
    <name type="scientific">Hohenbuehelia grisea</name>
    <dbReference type="NCBI Taxonomy" id="104357"/>
    <lineage>
        <taxon>Eukaryota</taxon>
        <taxon>Fungi</taxon>
        <taxon>Dikarya</taxon>
        <taxon>Basidiomycota</taxon>
        <taxon>Agaricomycotina</taxon>
        <taxon>Agaricomycetes</taxon>
        <taxon>Agaricomycetidae</taxon>
        <taxon>Agaricales</taxon>
        <taxon>Pleurotineae</taxon>
        <taxon>Pleurotaceae</taxon>
        <taxon>Hohenbuehelia</taxon>
    </lineage>
</organism>
<keyword evidence="2" id="KW-1185">Reference proteome</keyword>
<accession>A0ABR3JN92</accession>
<evidence type="ECO:0000313" key="2">
    <source>
        <dbReference type="Proteomes" id="UP001556367"/>
    </source>
</evidence>